<evidence type="ECO:0000256" key="1">
    <source>
        <dbReference type="SAM" id="MobiDB-lite"/>
    </source>
</evidence>
<keyword evidence="3" id="KW-1185">Reference proteome</keyword>
<proteinExistence type="predicted"/>
<organism evidence="2 3">
    <name type="scientific">Lentithecium fluviatile CBS 122367</name>
    <dbReference type="NCBI Taxonomy" id="1168545"/>
    <lineage>
        <taxon>Eukaryota</taxon>
        <taxon>Fungi</taxon>
        <taxon>Dikarya</taxon>
        <taxon>Ascomycota</taxon>
        <taxon>Pezizomycotina</taxon>
        <taxon>Dothideomycetes</taxon>
        <taxon>Pleosporomycetidae</taxon>
        <taxon>Pleosporales</taxon>
        <taxon>Massarineae</taxon>
        <taxon>Lentitheciaceae</taxon>
        <taxon>Lentithecium</taxon>
    </lineage>
</organism>
<reference evidence="2" key="1">
    <citation type="journal article" date="2020" name="Stud. Mycol.">
        <title>101 Dothideomycetes genomes: a test case for predicting lifestyles and emergence of pathogens.</title>
        <authorList>
            <person name="Haridas S."/>
            <person name="Albert R."/>
            <person name="Binder M."/>
            <person name="Bloem J."/>
            <person name="Labutti K."/>
            <person name="Salamov A."/>
            <person name="Andreopoulos B."/>
            <person name="Baker S."/>
            <person name="Barry K."/>
            <person name="Bills G."/>
            <person name="Bluhm B."/>
            <person name="Cannon C."/>
            <person name="Castanera R."/>
            <person name="Culley D."/>
            <person name="Daum C."/>
            <person name="Ezra D."/>
            <person name="Gonzalez J."/>
            <person name="Henrissat B."/>
            <person name="Kuo A."/>
            <person name="Liang C."/>
            <person name="Lipzen A."/>
            <person name="Lutzoni F."/>
            <person name="Magnuson J."/>
            <person name="Mondo S."/>
            <person name="Nolan M."/>
            <person name="Ohm R."/>
            <person name="Pangilinan J."/>
            <person name="Park H.-J."/>
            <person name="Ramirez L."/>
            <person name="Alfaro M."/>
            <person name="Sun H."/>
            <person name="Tritt A."/>
            <person name="Yoshinaga Y."/>
            <person name="Zwiers L.-H."/>
            <person name="Turgeon B."/>
            <person name="Goodwin S."/>
            <person name="Spatafora J."/>
            <person name="Crous P."/>
            <person name="Grigoriev I."/>
        </authorList>
    </citation>
    <scope>NUCLEOTIDE SEQUENCE</scope>
    <source>
        <strain evidence="2">CBS 122367</strain>
    </source>
</reference>
<feature type="compositionally biased region" description="Polar residues" evidence="1">
    <location>
        <begin position="203"/>
        <end position="213"/>
    </location>
</feature>
<dbReference type="EMBL" id="MU005575">
    <property type="protein sequence ID" value="KAF2687081.1"/>
    <property type="molecule type" value="Genomic_DNA"/>
</dbReference>
<dbReference type="Proteomes" id="UP000799291">
    <property type="component" value="Unassembled WGS sequence"/>
</dbReference>
<evidence type="ECO:0000313" key="2">
    <source>
        <dbReference type="EMBL" id="KAF2687081.1"/>
    </source>
</evidence>
<gene>
    <name evidence="2" type="ORF">K458DRAFT_468894</name>
</gene>
<evidence type="ECO:0000313" key="3">
    <source>
        <dbReference type="Proteomes" id="UP000799291"/>
    </source>
</evidence>
<feature type="region of interest" description="Disordered" evidence="1">
    <location>
        <begin position="52"/>
        <end position="85"/>
    </location>
</feature>
<protein>
    <submittedName>
        <fullName evidence="2">Uncharacterized protein</fullName>
    </submittedName>
</protein>
<dbReference type="AlphaFoldDB" id="A0A6G1JA32"/>
<name>A0A6G1JA32_9PLEO</name>
<feature type="region of interest" description="Disordered" evidence="1">
    <location>
        <begin position="159"/>
        <end position="213"/>
    </location>
</feature>
<accession>A0A6G1JA32</accession>
<sequence length="213" mass="22578">MICVPRPDALCATNTFVATLPLVSGNTPSMAWAVLQSLAGRRVAATVMEARGDGSSGPVLASSDPHASVPGLCPSRPSKRANHPRTRVMGLPLSSLALQLSPRRYTPARARESTSVCISLPDIAAADAHLSAASEPAMSPHKRPRVIHFGRLFIVQARPGSTAARTRHRESDPASVVPDWLHGEEPGANTRAASRADMRLSNPRLSNTSPNHP</sequence>